<dbReference type="RefSeq" id="WP_155317991.1">
    <property type="nucleotide sequence ID" value="NZ_AP021874.1"/>
</dbReference>
<dbReference type="NCBIfam" id="TIGR03955">
    <property type="entry name" value="rSAM_HydG"/>
    <property type="match status" value="1"/>
</dbReference>
<dbReference type="GO" id="GO:0051539">
    <property type="term" value="F:4 iron, 4 sulfur cluster binding"/>
    <property type="evidence" value="ECO:0007669"/>
    <property type="project" value="UniProtKB-KW"/>
</dbReference>
<evidence type="ECO:0000313" key="9">
    <source>
        <dbReference type="Proteomes" id="UP000427906"/>
    </source>
</evidence>
<dbReference type="SFLD" id="SFLDG01081">
    <property type="entry name" value="cleavage_of_the_Ca-Cb_bond_in"/>
    <property type="match status" value="1"/>
</dbReference>
<dbReference type="InterPro" id="IPR058240">
    <property type="entry name" value="rSAM_sf"/>
</dbReference>
<dbReference type="PANTHER" id="PTHR43583">
    <property type="entry name" value="2-IMINOACETATE SYNTHASE"/>
    <property type="match status" value="1"/>
</dbReference>
<dbReference type="SMART" id="SM00876">
    <property type="entry name" value="BATS"/>
    <property type="match status" value="1"/>
</dbReference>
<dbReference type="SFLD" id="SFLDG01060">
    <property type="entry name" value="BATS_domain_containing"/>
    <property type="match status" value="1"/>
</dbReference>
<keyword evidence="9" id="KW-1185">Reference proteome</keyword>
<dbReference type="PROSITE" id="PS51918">
    <property type="entry name" value="RADICAL_SAM"/>
    <property type="match status" value="1"/>
</dbReference>
<dbReference type="Proteomes" id="UP000427906">
    <property type="component" value="Chromosome"/>
</dbReference>
<dbReference type="GO" id="GO:0046872">
    <property type="term" value="F:metal ion binding"/>
    <property type="evidence" value="ECO:0007669"/>
    <property type="project" value="UniProtKB-KW"/>
</dbReference>
<feature type="domain" description="Radical SAM core" evidence="7">
    <location>
        <begin position="99"/>
        <end position="335"/>
    </location>
</feature>
<dbReference type="AlphaFoldDB" id="A0A5K7YZG3"/>
<dbReference type="SFLD" id="SFLDS00029">
    <property type="entry name" value="Radical_SAM"/>
    <property type="match status" value="1"/>
</dbReference>
<evidence type="ECO:0000256" key="3">
    <source>
        <dbReference type="ARBA" id="ARBA00022691"/>
    </source>
</evidence>
<evidence type="ECO:0000256" key="6">
    <source>
        <dbReference type="ARBA" id="ARBA00023014"/>
    </source>
</evidence>
<dbReference type="InterPro" id="IPR013785">
    <property type="entry name" value="Aldolase_TIM"/>
</dbReference>
<dbReference type="GO" id="GO:0044272">
    <property type="term" value="P:sulfur compound biosynthetic process"/>
    <property type="evidence" value="ECO:0007669"/>
    <property type="project" value="UniProtKB-ARBA"/>
</dbReference>
<dbReference type="OrthoDB" id="3320990at2"/>
<evidence type="ECO:0000256" key="2">
    <source>
        <dbReference type="ARBA" id="ARBA00022485"/>
    </source>
</evidence>
<accession>A0A5K7YZG3</accession>
<comment type="cofactor">
    <cofactor evidence="1">
        <name>[4Fe-4S] cluster</name>
        <dbReference type="ChEBI" id="CHEBI:49883"/>
    </cofactor>
</comment>
<dbReference type="GO" id="GO:0042364">
    <property type="term" value="P:water-soluble vitamin biosynthetic process"/>
    <property type="evidence" value="ECO:0007669"/>
    <property type="project" value="UniProtKB-ARBA"/>
</dbReference>
<reference evidence="8 9" key="1">
    <citation type="submission" date="2019-11" db="EMBL/GenBank/DDBJ databases">
        <title>Comparative genomics of hydrocarbon-degrading Desulfosarcina strains.</title>
        <authorList>
            <person name="Watanabe M."/>
            <person name="Kojima H."/>
            <person name="Fukui M."/>
        </authorList>
    </citation>
    <scope>NUCLEOTIDE SEQUENCE [LARGE SCALE GENOMIC DNA]</scope>
    <source>
        <strain evidence="8 9">PL12</strain>
    </source>
</reference>
<gene>
    <name evidence="8" type="primary">thiH_1</name>
    <name evidence="8" type="ORF">DSCA_39370</name>
</gene>
<keyword evidence="3" id="KW-0949">S-adenosyl-L-methionine</keyword>
<evidence type="ECO:0000313" key="8">
    <source>
        <dbReference type="EMBL" id="BBO70007.1"/>
    </source>
</evidence>
<dbReference type="InterPro" id="IPR034428">
    <property type="entry name" value="ThiH/NoCL/HydG-like"/>
</dbReference>
<dbReference type="EMBL" id="AP021874">
    <property type="protein sequence ID" value="BBO70007.1"/>
    <property type="molecule type" value="Genomic_DNA"/>
</dbReference>
<dbReference type="GO" id="GO:0003824">
    <property type="term" value="F:catalytic activity"/>
    <property type="evidence" value="ECO:0007669"/>
    <property type="project" value="InterPro"/>
</dbReference>
<evidence type="ECO:0000256" key="4">
    <source>
        <dbReference type="ARBA" id="ARBA00022723"/>
    </source>
</evidence>
<evidence type="ECO:0000256" key="5">
    <source>
        <dbReference type="ARBA" id="ARBA00023004"/>
    </source>
</evidence>
<keyword evidence="4" id="KW-0479">Metal-binding</keyword>
<dbReference type="KEGG" id="dalk:DSCA_39370"/>
<evidence type="ECO:0000256" key="1">
    <source>
        <dbReference type="ARBA" id="ARBA00001966"/>
    </source>
</evidence>
<dbReference type="PANTHER" id="PTHR43583:SF2">
    <property type="entry name" value="THIAZOLE BIOSYNTHESIS PROTEIN"/>
    <property type="match status" value="1"/>
</dbReference>
<dbReference type="InterPro" id="IPR007197">
    <property type="entry name" value="rSAM"/>
</dbReference>
<evidence type="ECO:0000259" key="7">
    <source>
        <dbReference type="PROSITE" id="PS51918"/>
    </source>
</evidence>
<dbReference type="Pfam" id="PF04055">
    <property type="entry name" value="Radical_SAM"/>
    <property type="match status" value="1"/>
</dbReference>
<sequence>MLSSPVKIDSWKQRKIRWDEIDRYMHGGRDFIDDGALTSAIGANRAPDPARIRDIIAKSLAIETLAIDEAAALINVTDPDLLAEMEAAAGQIKRHVYDNRIVTFAPLYLSNGCVNNCRYCGFRRENRSIRRVTLSMEEVRRETEVLCGRIGHKRLIVVYGEHPVSDIDYMVDSIAAIYDVSVPVRRGAGQIRRVNVNAAPLCIQDLERLKTVGIGTFQVFQETYHHATYARIHPADTIKGNYQWRLYCMHRAFEAGVDDFGIGALFGLADWRFEVLGLLAHAHELERAVGIGPHTISFPRLEPAENTPFLQDARLRVADADFRKAVTVLRLAVPYTGMILTARESADTRRALMPLGITQIDASSRIGVGAYADGTADHVQDNRQQFVLGDTRSLDAVIRELAQNGTITSFCTAGYRCGRTGKRIMDLLRTGREGRFCKLNAVLTFREWLDDFASPETAAAAQAVIEQEIEAIGREQPERVETFMNYYRRTVAGERDLYF</sequence>
<proteinExistence type="predicted"/>
<dbReference type="SUPFAM" id="SSF102114">
    <property type="entry name" value="Radical SAM enzymes"/>
    <property type="match status" value="1"/>
</dbReference>
<dbReference type="InterPro" id="IPR024007">
    <property type="entry name" value="FeFe-hyd_mat_HydG"/>
</dbReference>
<dbReference type="Pfam" id="PF06968">
    <property type="entry name" value="BATS"/>
    <property type="match status" value="1"/>
</dbReference>
<dbReference type="InterPro" id="IPR010722">
    <property type="entry name" value="BATS_dom"/>
</dbReference>
<dbReference type="Gene3D" id="3.20.20.70">
    <property type="entry name" value="Aldolase class I"/>
    <property type="match status" value="1"/>
</dbReference>
<keyword evidence="6" id="KW-0411">Iron-sulfur</keyword>
<keyword evidence="2" id="KW-0004">4Fe-4S</keyword>
<protein>
    <submittedName>
        <fullName evidence="8">[FeFe] hydrogenase H-cluster radical SAM maturase HydG</fullName>
    </submittedName>
</protein>
<organism evidence="8 9">
    <name type="scientific">Desulfosarcina alkanivorans</name>
    <dbReference type="NCBI Taxonomy" id="571177"/>
    <lineage>
        <taxon>Bacteria</taxon>
        <taxon>Pseudomonadati</taxon>
        <taxon>Thermodesulfobacteriota</taxon>
        <taxon>Desulfobacteria</taxon>
        <taxon>Desulfobacterales</taxon>
        <taxon>Desulfosarcinaceae</taxon>
        <taxon>Desulfosarcina</taxon>
    </lineage>
</organism>
<dbReference type="CDD" id="cd01335">
    <property type="entry name" value="Radical_SAM"/>
    <property type="match status" value="1"/>
</dbReference>
<name>A0A5K7YZG3_9BACT</name>
<keyword evidence="5" id="KW-0408">Iron</keyword>